<dbReference type="PANTHER" id="PTHR13228:SF3">
    <property type="entry name" value="CONSERVED OLIGOMERIC GOLGI COMPLEX SUBUNIT 5"/>
    <property type="match status" value="1"/>
</dbReference>
<dbReference type="GO" id="GO:0006891">
    <property type="term" value="P:intra-Golgi vesicle-mediated transport"/>
    <property type="evidence" value="ECO:0007669"/>
    <property type="project" value="InterPro"/>
</dbReference>
<keyword evidence="3" id="KW-0333">Golgi apparatus</keyword>
<proteinExistence type="predicted"/>
<dbReference type="PANTHER" id="PTHR13228">
    <property type="entry name" value="CONSERVED OLIGOMERIC GOLGI COMPLEX COMPONENT 5"/>
    <property type="match status" value="1"/>
</dbReference>
<reference evidence="8" key="1">
    <citation type="submission" date="2022-07" db="EMBL/GenBank/DDBJ databases">
        <title>Phylogenomic reconstructions and comparative analyses of Kickxellomycotina fungi.</title>
        <authorList>
            <person name="Reynolds N.K."/>
            <person name="Stajich J.E."/>
            <person name="Barry K."/>
            <person name="Grigoriev I.V."/>
            <person name="Crous P."/>
            <person name="Smith M.E."/>
        </authorList>
    </citation>
    <scope>NUCLEOTIDE SEQUENCE</scope>
    <source>
        <strain evidence="8">RSA 476</strain>
    </source>
</reference>
<evidence type="ECO:0000313" key="9">
    <source>
        <dbReference type="Proteomes" id="UP001140074"/>
    </source>
</evidence>
<evidence type="ECO:0000259" key="7">
    <source>
        <dbReference type="Pfam" id="PF20649"/>
    </source>
</evidence>
<dbReference type="AlphaFoldDB" id="A0A9W8ITJ4"/>
<evidence type="ECO:0000256" key="2">
    <source>
        <dbReference type="ARBA" id="ARBA00020974"/>
    </source>
</evidence>
<feature type="compositionally biased region" description="Low complexity" evidence="5">
    <location>
        <begin position="723"/>
        <end position="744"/>
    </location>
</feature>
<evidence type="ECO:0000313" key="8">
    <source>
        <dbReference type="EMBL" id="KAJ2866050.1"/>
    </source>
</evidence>
<feature type="region of interest" description="Disordered" evidence="5">
    <location>
        <begin position="709"/>
        <end position="746"/>
    </location>
</feature>
<evidence type="ECO:0000256" key="4">
    <source>
        <dbReference type="ARBA" id="ARBA00023136"/>
    </source>
</evidence>
<dbReference type="Proteomes" id="UP001140074">
    <property type="component" value="Unassembled WGS sequence"/>
</dbReference>
<dbReference type="InterPro" id="IPR049176">
    <property type="entry name" value="COG5_N"/>
</dbReference>
<dbReference type="InterPro" id="IPR048485">
    <property type="entry name" value="COG5_helical"/>
</dbReference>
<organism evidence="8 9">
    <name type="scientific">Coemansia aciculifera</name>
    <dbReference type="NCBI Taxonomy" id="417176"/>
    <lineage>
        <taxon>Eukaryota</taxon>
        <taxon>Fungi</taxon>
        <taxon>Fungi incertae sedis</taxon>
        <taxon>Zoopagomycota</taxon>
        <taxon>Kickxellomycotina</taxon>
        <taxon>Kickxellomycetes</taxon>
        <taxon>Kickxellales</taxon>
        <taxon>Kickxellaceae</taxon>
        <taxon>Coemansia</taxon>
    </lineage>
</organism>
<feature type="domain" description="Conserved oligomeric Golgi complex subunit 5 helical" evidence="7">
    <location>
        <begin position="261"/>
        <end position="474"/>
    </location>
</feature>
<evidence type="ECO:0000256" key="1">
    <source>
        <dbReference type="ARBA" id="ARBA00004395"/>
    </source>
</evidence>
<dbReference type="Pfam" id="PF20649">
    <property type="entry name" value="COG5_C"/>
    <property type="match status" value="1"/>
</dbReference>
<gene>
    <name evidence="8" type="ORF">GGH94_001825</name>
</gene>
<evidence type="ECO:0000256" key="5">
    <source>
        <dbReference type="SAM" id="MobiDB-lite"/>
    </source>
</evidence>
<comment type="caution">
    <text evidence="8">The sequence shown here is derived from an EMBL/GenBank/DDBJ whole genome shotgun (WGS) entry which is preliminary data.</text>
</comment>
<protein>
    <recommendedName>
        <fullName evidence="2">Conserved oligomeric Golgi complex subunit 5</fullName>
    </recommendedName>
</protein>
<keyword evidence="4" id="KW-0472">Membrane</keyword>
<dbReference type="GO" id="GO:0000139">
    <property type="term" value="C:Golgi membrane"/>
    <property type="evidence" value="ECO:0007669"/>
    <property type="project" value="UniProtKB-SubCell"/>
</dbReference>
<dbReference type="EMBL" id="JANBUY010000046">
    <property type="protein sequence ID" value="KAJ2866050.1"/>
    <property type="molecule type" value="Genomic_DNA"/>
</dbReference>
<dbReference type="InterPro" id="IPR019465">
    <property type="entry name" value="Cog5"/>
</dbReference>
<accession>A0A9W8ITJ4</accession>
<name>A0A9W8ITJ4_9FUNG</name>
<feature type="domain" description="Conserved oligomeric Golgi complex subunit 5 N-terminal" evidence="6">
    <location>
        <begin position="92"/>
        <end position="225"/>
    </location>
</feature>
<dbReference type="Pfam" id="PF10392">
    <property type="entry name" value="COG5_N"/>
    <property type="match status" value="1"/>
</dbReference>
<sequence length="1023" mass="109895">MGQGETYYAWNDEKRIIVVTRGDPAYPNPSDPVYAEVSEENEDELRKLLEYAESVGVIQYGSSADEVAISASSSPEVSGDYTHQQFESKYGEFLSSSFDAVQYAQRIAGSGTQNSKAQESGDGITQLMGTLASRADSLESLLKHTILRSHEELLQQVISVRAVDSSLGQIEDQVREIKSYMHGLRTKVRVPYEQALMYTRQAANLQAATACVRGTSKFIQLVRRLRAQIPDSALEGEGRADFPLAALTLLDIEKLVGGSALSGVRLVDQALADVVSVRRTLTMTEAERLVASGMQRAHQSDVAAGLQILFNLGTLPGAIAATVRRYTVEWAAHVAGRLEPKAVHAQVREHNAQATAGDGSDMIGITAVLWSRLEALVDELVSRGMELRALERVLARKRDVLPRFDVSVSALDSNASAGVSFLDLVVVQLGDRPLAFWWGTAIAALAAELDSACTESSVVRQTLINGYTRLVQLFLPKLEYILAPRLGGVVSVGPAESADAGSVVLVQSACVAPQMPHVLYGDPGPVVLWDRLLAKFETEYVKRAAARIEDAVGRCFPPPPPPGLLDAQEAWASQKPRVGAADISSAVPPPVDLMSGVSPSRKLVAGVVRSITTELEMAKSDTRLGAAVAHAAAAAVASFVAASDAKLAAIVAANPGTLRLVESPSLAKYCVGLINAAESLRSGLAALCESEYGGSDSVAIAATTRLRQLQNDNNRHSHRRSRSSISLPSSPRPGSVASFAADSSSPPPSMAAIVRDVLNACEQDLLALISRQSDLLLGAADSVITESIISSDHVANSSDEPMEAPFESSMQWLLTQVLEPLETDYCRRPVSAMVDRYLCLYARVVCLTFPLSEAAKLRLTAEVTQFEFACSQLVAASASKAGSIASKLADVGRSYRALRLVRPLLFTDIAELLTVVRGNMTVQLWSDLPLFDLVDHILCRVATELGDDTCKSAMPYALLGWSKRQWIEELIANDLADNVKRSSTQKANVRQVLTQSLDQLLATSSPTDLTQLLQAAKHAVSSK</sequence>
<evidence type="ECO:0000256" key="3">
    <source>
        <dbReference type="ARBA" id="ARBA00023034"/>
    </source>
</evidence>
<evidence type="ECO:0000259" key="6">
    <source>
        <dbReference type="Pfam" id="PF10392"/>
    </source>
</evidence>
<dbReference type="GO" id="GO:0017119">
    <property type="term" value="C:Golgi transport complex"/>
    <property type="evidence" value="ECO:0007669"/>
    <property type="project" value="InterPro"/>
</dbReference>
<keyword evidence="9" id="KW-1185">Reference proteome</keyword>
<comment type="subcellular location">
    <subcellularLocation>
        <location evidence="1">Golgi apparatus membrane</location>
        <topology evidence="1">Peripheral membrane protein</topology>
    </subcellularLocation>
</comment>